<accession>A0A078ASA3</accession>
<feature type="compositionally biased region" description="Low complexity" evidence="1">
    <location>
        <begin position="30"/>
        <end position="40"/>
    </location>
</feature>
<dbReference type="EMBL" id="CCKQ01012477">
    <property type="protein sequence ID" value="CDW84097.1"/>
    <property type="molecule type" value="Genomic_DNA"/>
</dbReference>
<dbReference type="AlphaFoldDB" id="A0A078ASA3"/>
<proteinExistence type="predicted"/>
<feature type="compositionally biased region" description="Polar residues" evidence="1">
    <location>
        <begin position="71"/>
        <end position="84"/>
    </location>
</feature>
<evidence type="ECO:0008006" key="4">
    <source>
        <dbReference type="Google" id="ProtNLM"/>
    </source>
</evidence>
<dbReference type="InParanoid" id="A0A078ASA3"/>
<feature type="region of interest" description="Disordered" evidence="1">
    <location>
        <begin position="295"/>
        <end position="339"/>
    </location>
</feature>
<feature type="compositionally biased region" description="Low complexity" evidence="1">
    <location>
        <begin position="262"/>
        <end position="277"/>
    </location>
</feature>
<feature type="region of interest" description="Disordered" evidence="1">
    <location>
        <begin position="258"/>
        <end position="282"/>
    </location>
</feature>
<feature type="compositionally biased region" description="Polar residues" evidence="1">
    <location>
        <begin position="107"/>
        <end position="123"/>
    </location>
</feature>
<feature type="region of interest" description="Disordered" evidence="1">
    <location>
        <begin position="71"/>
        <end position="123"/>
    </location>
</feature>
<feature type="compositionally biased region" description="Polar residues" evidence="1">
    <location>
        <begin position="44"/>
        <end position="58"/>
    </location>
</feature>
<dbReference type="Proteomes" id="UP000039865">
    <property type="component" value="Unassembled WGS sequence"/>
</dbReference>
<evidence type="ECO:0000313" key="3">
    <source>
        <dbReference type="Proteomes" id="UP000039865"/>
    </source>
</evidence>
<protein>
    <recommendedName>
        <fullName evidence="4">STOP protein</fullName>
    </recommendedName>
</protein>
<evidence type="ECO:0000313" key="2">
    <source>
        <dbReference type="EMBL" id="CDW84097.1"/>
    </source>
</evidence>
<keyword evidence="3" id="KW-1185">Reference proteome</keyword>
<reference evidence="2 3" key="1">
    <citation type="submission" date="2014-06" db="EMBL/GenBank/DDBJ databases">
        <authorList>
            <person name="Swart Estienne"/>
        </authorList>
    </citation>
    <scope>NUCLEOTIDE SEQUENCE [LARGE SCALE GENOMIC DNA]</scope>
    <source>
        <strain evidence="2 3">130c</strain>
    </source>
</reference>
<name>A0A078ASA3_STYLE</name>
<evidence type="ECO:0000256" key="1">
    <source>
        <dbReference type="SAM" id="MobiDB-lite"/>
    </source>
</evidence>
<feature type="region of interest" description="Disordered" evidence="1">
    <location>
        <begin position="1"/>
        <end position="58"/>
    </location>
</feature>
<sequence>MKQKAQLNHSKRYDTHNNANKSIIQNKVDLSSSTLNTSTLRPKSANQNSGFNRQRNSTIQQKLTESFIKNNKSQLNSKPQNNNNPKEDDYATPIKGKQTLHQKTQQRRYSNQNSVLSSQQISPNYQNDYDLQREQASSGISYRSNQTQDSLMKSFKQLKPKTFLRTNLDEYLNHEDEHGKCYGCQECIKNRQKILSYKYPKKTTTNYKDSFNKYGHQRRDEPFNYDKTKQEFKIVDETFKDFNTTSMVNYKPYTVEPTAIPQNRQTQRNQRGQSSGQVDPFISSTTYNMTFANWEGGMGQQKHKPEPSRAQMPRKFDDSTTYKNDFNNINKDNKQSLNDSLKRNEYRDLNRKGTLSPSKKLPFDGKSTTQNTFNNKYNQIDRSIKCTPIDELMVPHGIKMQCDTIQKNDYNQKPILYCSFKQQTRAKQNH</sequence>
<feature type="compositionally biased region" description="Polar residues" evidence="1">
    <location>
        <begin position="16"/>
        <end position="29"/>
    </location>
</feature>
<gene>
    <name evidence="2" type="primary">Contig7325.g7824</name>
    <name evidence="2" type="ORF">STYLEM_13154</name>
</gene>
<organism evidence="2 3">
    <name type="scientific">Stylonychia lemnae</name>
    <name type="common">Ciliate</name>
    <dbReference type="NCBI Taxonomy" id="5949"/>
    <lineage>
        <taxon>Eukaryota</taxon>
        <taxon>Sar</taxon>
        <taxon>Alveolata</taxon>
        <taxon>Ciliophora</taxon>
        <taxon>Intramacronucleata</taxon>
        <taxon>Spirotrichea</taxon>
        <taxon>Stichotrichia</taxon>
        <taxon>Sporadotrichida</taxon>
        <taxon>Oxytrichidae</taxon>
        <taxon>Stylonychinae</taxon>
        <taxon>Stylonychia</taxon>
    </lineage>
</organism>